<gene>
    <name evidence="2" type="ORF">Ddye_004561</name>
</gene>
<sequence length="197" mass="23221">MGVDERFKIPVWQFRFVEDLTAFDAFPWVPTYKGILFCHSSMRYPSDVRREANSHRAMLYIQLRGTTFTIYHMLYWSSREGSYEEEEEEKEEEEGGGGMRSDTEASDPSGQGFSAMDIYRSEPSPRRVRHRRVLFTTTRPDASRGDSRAGFGLDVEAPWEHHFNELREALPKSEDDRQLQHRKMLDMIRKSDEDRQK</sequence>
<feature type="region of interest" description="Disordered" evidence="1">
    <location>
        <begin position="82"/>
        <end position="131"/>
    </location>
</feature>
<dbReference type="Proteomes" id="UP001280121">
    <property type="component" value="Unassembled WGS sequence"/>
</dbReference>
<keyword evidence="3" id="KW-1185">Reference proteome</keyword>
<accession>A0AAD9XW27</accession>
<feature type="region of interest" description="Disordered" evidence="1">
    <location>
        <begin position="168"/>
        <end position="197"/>
    </location>
</feature>
<evidence type="ECO:0000313" key="3">
    <source>
        <dbReference type="Proteomes" id="UP001280121"/>
    </source>
</evidence>
<feature type="compositionally biased region" description="Acidic residues" evidence="1">
    <location>
        <begin position="83"/>
        <end position="95"/>
    </location>
</feature>
<reference evidence="2" key="1">
    <citation type="journal article" date="2023" name="Plant J.">
        <title>Genome sequences and population genomics provide insights into the demographic history, inbreeding, and mutation load of two 'living fossil' tree species of Dipteronia.</title>
        <authorList>
            <person name="Feng Y."/>
            <person name="Comes H.P."/>
            <person name="Chen J."/>
            <person name="Zhu S."/>
            <person name="Lu R."/>
            <person name="Zhang X."/>
            <person name="Li P."/>
            <person name="Qiu J."/>
            <person name="Olsen K.M."/>
            <person name="Qiu Y."/>
        </authorList>
    </citation>
    <scope>NUCLEOTIDE SEQUENCE</scope>
    <source>
        <strain evidence="2">KIB01</strain>
    </source>
</reference>
<dbReference type="AlphaFoldDB" id="A0AAD9XW27"/>
<evidence type="ECO:0000313" key="2">
    <source>
        <dbReference type="EMBL" id="KAK2665987.1"/>
    </source>
</evidence>
<name>A0AAD9XW27_9ROSI</name>
<proteinExistence type="predicted"/>
<protein>
    <submittedName>
        <fullName evidence="2">Uncharacterized protein</fullName>
    </submittedName>
</protein>
<dbReference type="EMBL" id="JANJYI010000001">
    <property type="protein sequence ID" value="KAK2665987.1"/>
    <property type="molecule type" value="Genomic_DNA"/>
</dbReference>
<organism evidence="2 3">
    <name type="scientific">Dipteronia dyeriana</name>
    <dbReference type="NCBI Taxonomy" id="168575"/>
    <lineage>
        <taxon>Eukaryota</taxon>
        <taxon>Viridiplantae</taxon>
        <taxon>Streptophyta</taxon>
        <taxon>Embryophyta</taxon>
        <taxon>Tracheophyta</taxon>
        <taxon>Spermatophyta</taxon>
        <taxon>Magnoliopsida</taxon>
        <taxon>eudicotyledons</taxon>
        <taxon>Gunneridae</taxon>
        <taxon>Pentapetalae</taxon>
        <taxon>rosids</taxon>
        <taxon>malvids</taxon>
        <taxon>Sapindales</taxon>
        <taxon>Sapindaceae</taxon>
        <taxon>Hippocastanoideae</taxon>
        <taxon>Acereae</taxon>
        <taxon>Dipteronia</taxon>
    </lineage>
</organism>
<evidence type="ECO:0000256" key="1">
    <source>
        <dbReference type="SAM" id="MobiDB-lite"/>
    </source>
</evidence>
<comment type="caution">
    <text evidence="2">The sequence shown here is derived from an EMBL/GenBank/DDBJ whole genome shotgun (WGS) entry which is preliminary data.</text>
</comment>